<dbReference type="InterPro" id="IPR017452">
    <property type="entry name" value="GPCR_Rhodpsn_7TM"/>
</dbReference>
<feature type="transmembrane region" description="Helical" evidence="14">
    <location>
        <begin position="271"/>
        <end position="293"/>
    </location>
</feature>
<protein>
    <recommendedName>
        <fullName evidence="11">Probable G-protein coupled receptor 34</fullName>
    </recommendedName>
</protein>
<dbReference type="RefSeq" id="XP_029981623.1">
    <property type="nucleotide sequence ID" value="XM_030125763.1"/>
</dbReference>
<feature type="domain" description="G-protein coupled receptors family 1 profile" evidence="15">
    <location>
        <begin position="75"/>
        <end position="329"/>
    </location>
</feature>
<dbReference type="SUPFAM" id="SSF81321">
    <property type="entry name" value="Family A G protein-coupled receptor-like"/>
    <property type="match status" value="1"/>
</dbReference>
<dbReference type="FunFam" id="1.20.1070.10:FF:000150">
    <property type="entry name" value="probable G-protein coupled receptor 34"/>
    <property type="match status" value="1"/>
</dbReference>
<evidence type="ECO:0000256" key="5">
    <source>
        <dbReference type="ARBA" id="ARBA00023040"/>
    </source>
</evidence>
<reference evidence="16" key="2">
    <citation type="submission" date="2025-08" db="UniProtKB">
        <authorList>
            <consortium name="Ensembl"/>
        </authorList>
    </citation>
    <scope>IDENTIFICATION</scope>
</reference>
<dbReference type="PROSITE" id="PS50262">
    <property type="entry name" value="G_PROTEIN_RECEP_F1_2"/>
    <property type="match status" value="1"/>
</dbReference>
<keyword evidence="5 13" id="KW-0297">G-protein coupled receptor</keyword>
<accession>A0A673CHY8</accession>
<evidence type="ECO:0000256" key="11">
    <source>
        <dbReference type="ARBA" id="ARBA00035691"/>
    </source>
</evidence>
<feature type="transmembrane region" description="Helical" evidence="14">
    <location>
        <begin position="137"/>
        <end position="154"/>
    </location>
</feature>
<evidence type="ECO:0000256" key="8">
    <source>
        <dbReference type="ARBA" id="ARBA00023170"/>
    </source>
</evidence>
<keyword evidence="6 14" id="KW-0472">Membrane</keyword>
<dbReference type="Gene3D" id="1.20.1070.10">
    <property type="entry name" value="Rhodopsin 7-helix transmembrane proteins"/>
    <property type="match status" value="1"/>
</dbReference>
<keyword evidence="7" id="KW-1015">Disulfide bond</keyword>
<dbReference type="PANTHER" id="PTHR24233">
    <property type="entry name" value="P2Y PURINOCEPTOR-RELATED G-PROTEIN COUPLED RECEPTOR"/>
    <property type="match status" value="1"/>
</dbReference>
<evidence type="ECO:0000256" key="6">
    <source>
        <dbReference type="ARBA" id="ARBA00023136"/>
    </source>
</evidence>
<organism evidence="16 17">
    <name type="scientific">Sphaeramia orbicularis</name>
    <name type="common">orbiculate cardinalfish</name>
    <dbReference type="NCBI Taxonomy" id="375764"/>
    <lineage>
        <taxon>Eukaryota</taxon>
        <taxon>Metazoa</taxon>
        <taxon>Chordata</taxon>
        <taxon>Craniata</taxon>
        <taxon>Vertebrata</taxon>
        <taxon>Euteleostomi</taxon>
        <taxon>Actinopterygii</taxon>
        <taxon>Neopterygii</taxon>
        <taxon>Teleostei</taxon>
        <taxon>Neoteleostei</taxon>
        <taxon>Acanthomorphata</taxon>
        <taxon>Gobiaria</taxon>
        <taxon>Kurtiformes</taxon>
        <taxon>Apogonoidei</taxon>
        <taxon>Apogonidae</taxon>
        <taxon>Apogoninae</taxon>
        <taxon>Sphaeramia</taxon>
    </lineage>
</organism>
<dbReference type="GO" id="GO:0005886">
    <property type="term" value="C:plasma membrane"/>
    <property type="evidence" value="ECO:0007669"/>
    <property type="project" value="UniProtKB-SubCell"/>
</dbReference>
<keyword evidence="10 13" id="KW-0807">Transducer</keyword>
<keyword evidence="2" id="KW-1003">Cell membrane</keyword>
<dbReference type="Pfam" id="PF00001">
    <property type="entry name" value="7tm_1"/>
    <property type="match status" value="1"/>
</dbReference>
<comment type="subcellular location">
    <subcellularLocation>
        <location evidence="1">Cell membrane</location>
        <topology evidence="1">Multi-pass membrane protein</topology>
    </subcellularLocation>
</comment>
<keyword evidence="17" id="KW-1185">Reference proteome</keyword>
<comment type="similarity">
    <text evidence="13">Belongs to the G-protein coupled receptor 1 family.</text>
</comment>
<evidence type="ECO:0000256" key="7">
    <source>
        <dbReference type="ARBA" id="ARBA00023157"/>
    </source>
</evidence>
<evidence type="ECO:0000259" key="15">
    <source>
        <dbReference type="PROSITE" id="PS50262"/>
    </source>
</evidence>
<dbReference type="AlphaFoldDB" id="A0A673CHY8"/>
<evidence type="ECO:0000256" key="4">
    <source>
        <dbReference type="ARBA" id="ARBA00022989"/>
    </source>
</evidence>
<feature type="transmembrane region" description="Helical" evidence="14">
    <location>
        <begin position="175"/>
        <end position="195"/>
    </location>
</feature>
<reference evidence="16" key="3">
    <citation type="submission" date="2025-09" db="UniProtKB">
        <authorList>
            <consortium name="Ensembl"/>
        </authorList>
    </citation>
    <scope>IDENTIFICATION</scope>
</reference>
<feature type="transmembrane region" description="Helical" evidence="14">
    <location>
        <begin position="313"/>
        <end position="332"/>
    </location>
</feature>
<gene>
    <name evidence="16" type="primary">gpr34</name>
</gene>
<dbReference type="PRINTS" id="PR01157">
    <property type="entry name" value="P2YPURNOCPTR"/>
</dbReference>
<reference evidence="16" key="1">
    <citation type="submission" date="2019-06" db="EMBL/GenBank/DDBJ databases">
        <authorList>
            <consortium name="Wellcome Sanger Institute Data Sharing"/>
        </authorList>
    </citation>
    <scope>NUCLEOTIDE SEQUENCE [LARGE SCALE GENOMIC DNA]</scope>
</reference>
<dbReference type="OrthoDB" id="10005568at2759"/>
<keyword evidence="8 13" id="KW-0675">Receptor</keyword>
<dbReference type="PROSITE" id="PS00237">
    <property type="entry name" value="G_PROTEIN_RECEP_F1_1"/>
    <property type="match status" value="1"/>
</dbReference>
<evidence type="ECO:0000313" key="16">
    <source>
        <dbReference type="Ensembl" id="ENSSORP00005051683.1"/>
    </source>
</evidence>
<evidence type="ECO:0000256" key="2">
    <source>
        <dbReference type="ARBA" id="ARBA00022475"/>
    </source>
</evidence>
<feature type="transmembrane region" description="Helical" evidence="14">
    <location>
        <begin position="62"/>
        <end position="84"/>
    </location>
</feature>
<evidence type="ECO:0000256" key="3">
    <source>
        <dbReference type="ARBA" id="ARBA00022692"/>
    </source>
</evidence>
<dbReference type="Ensembl" id="ENSSORT00005052916.1">
    <property type="protein sequence ID" value="ENSSORP00005051683.1"/>
    <property type="gene ID" value="ENSSORG00005023332.1"/>
</dbReference>
<dbReference type="Proteomes" id="UP000472271">
    <property type="component" value="Chromosome 21"/>
</dbReference>
<evidence type="ECO:0000256" key="10">
    <source>
        <dbReference type="ARBA" id="ARBA00023224"/>
    </source>
</evidence>
<dbReference type="PRINTS" id="PR00237">
    <property type="entry name" value="GPCRRHODOPSN"/>
</dbReference>
<keyword evidence="3 13" id="KW-0812">Transmembrane</keyword>
<evidence type="ECO:0000256" key="13">
    <source>
        <dbReference type="RuleBase" id="RU000688"/>
    </source>
</evidence>
<name>A0A673CHY8_9TELE</name>
<proteinExistence type="inferred from homology"/>
<dbReference type="InterPro" id="IPR000276">
    <property type="entry name" value="GPCR_Rhodpsn"/>
</dbReference>
<dbReference type="GeneID" id="115413032"/>
<dbReference type="InParanoid" id="A0A673CHY8"/>
<evidence type="ECO:0000313" key="17">
    <source>
        <dbReference type="Proteomes" id="UP000472271"/>
    </source>
</evidence>
<comment type="function">
    <text evidence="12">G-protein-coupled receptor of lysophosphatidylserine (LysoPS) that plays different roles in immune response. Acts a damage-sensing receptor that triggers tissue repair upon recognition of dying neutrophils. Mechanistically, apoptotic neutrophils release lysophosphatydilserine that are recognized by type 3 innate lymphoid cells (ILC3s) via GPR34, which activates downstream PI3K-AKT and RAS-ERK signaling pathways leading to STAT3 activation and IL-22 production. Plays an important role in microglial function, controlling morphology and phagocytosis.</text>
</comment>
<dbReference type="CTD" id="791765"/>
<evidence type="ECO:0000256" key="1">
    <source>
        <dbReference type="ARBA" id="ARBA00004651"/>
    </source>
</evidence>
<keyword evidence="9" id="KW-0325">Glycoprotein</keyword>
<evidence type="ECO:0000256" key="12">
    <source>
        <dbReference type="ARBA" id="ARBA00045234"/>
    </source>
</evidence>
<dbReference type="GO" id="GO:0045028">
    <property type="term" value="F:G protein-coupled purinergic nucleotide receptor activity"/>
    <property type="evidence" value="ECO:0007669"/>
    <property type="project" value="TreeGrafter"/>
</dbReference>
<feature type="transmembrane region" description="Helical" evidence="14">
    <location>
        <begin position="96"/>
        <end position="117"/>
    </location>
</feature>
<dbReference type="PANTHER" id="PTHR24233:SF1">
    <property type="entry name" value="G-PROTEIN COUPLED RECEPTOR 34-RELATED"/>
    <property type="match status" value="1"/>
</dbReference>
<evidence type="ECO:0000256" key="9">
    <source>
        <dbReference type="ARBA" id="ARBA00023180"/>
    </source>
</evidence>
<sequence length="387" mass="43628">MNITKTIVTKGIATAATTISQMPHVFPFLISTKTSDMNLTTTPTPNKTKDCLDDNPLQTSLAVLYSFIFVPGLVGNLVALWAFFSVHSKKNSVRVFLINIAFADLLLMVCLPFRVLYHSRGNTWSLGPTLCKAVGTLFYMNMYISITLLGMISVDRYLKIHHGAGMWLRLLFTRWSAAICAAVWIVAFAMTLVIVTSKSHPPWDKCFHYKQLHDAKWKAYINIFVLLIFWLVFISLMASYGKIALNLLKRSKEKPDLPNASRYSRTAKKSFFILFVFTVCFVPYHLVRIFYIKTQITDTSCFWMGVADKTNEIALLFSALNSCLDPVMYFLISSSVRKEVLRMAGSMCCVRDDATAHGSSSTVELEDRVGRTDRGETNISSVSAFKQ</sequence>
<feature type="transmembrane region" description="Helical" evidence="14">
    <location>
        <begin position="219"/>
        <end position="240"/>
    </location>
</feature>
<evidence type="ECO:0000256" key="14">
    <source>
        <dbReference type="SAM" id="Phobius"/>
    </source>
</evidence>
<keyword evidence="4 14" id="KW-1133">Transmembrane helix</keyword>